<evidence type="ECO:0000313" key="3">
    <source>
        <dbReference type="Proteomes" id="UP000318815"/>
    </source>
</evidence>
<evidence type="ECO:0000256" key="1">
    <source>
        <dbReference type="SAM" id="Phobius"/>
    </source>
</evidence>
<evidence type="ECO:0000313" key="2">
    <source>
        <dbReference type="EMBL" id="TWW02448.1"/>
    </source>
</evidence>
<keyword evidence="1" id="KW-1133">Transmembrane helix</keyword>
<keyword evidence="3" id="KW-1185">Reference proteome</keyword>
<name>A0A5C6M0J5_9BACT</name>
<gene>
    <name evidence="2" type="ORF">FEF09_01175</name>
</gene>
<keyword evidence="1" id="KW-0472">Membrane</keyword>
<dbReference type="RefSeq" id="WP_146303084.1">
    <property type="nucleotide sequence ID" value="NZ_VOHS01000001.1"/>
</dbReference>
<dbReference type="EMBL" id="VOHS01000001">
    <property type="protein sequence ID" value="TWW02448.1"/>
    <property type="molecule type" value="Genomic_DNA"/>
</dbReference>
<dbReference type="AlphaFoldDB" id="A0A5C6M0J5"/>
<feature type="transmembrane region" description="Helical" evidence="1">
    <location>
        <begin position="7"/>
        <end position="25"/>
    </location>
</feature>
<accession>A0A5C6M0J5</accession>
<keyword evidence="1" id="KW-0812">Transmembrane</keyword>
<feature type="transmembrane region" description="Helical" evidence="1">
    <location>
        <begin position="37"/>
        <end position="59"/>
    </location>
</feature>
<dbReference type="Proteomes" id="UP000318815">
    <property type="component" value="Unassembled WGS sequence"/>
</dbReference>
<proteinExistence type="predicted"/>
<protein>
    <submittedName>
        <fullName evidence="2">Uncharacterized protein</fullName>
    </submittedName>
</protein>
<comment type="caution">
    <text evidence="2">The sequence shown here is derived from an EMBL/GenBank/DDBJ whole genome shotgun (WGS) entry which is preliminary data.</text>
</comment>
<sequence>MRQFVPLYIAIGIVALLLVAALQWWASKQLAGYDMVISPWIAAGTGIAAVIVIGLVYIVNRINIRKNINAIS</sequence>
<reference evidence="2 3" key="1">
    <citation type="submission" date="2019-08" db="EMBL/GenBank/DDBJ databases">
        <title>Whole genome sequencing of chitin degrading bacteria Chitinophaga pinensis YS16.</title>
        <authorList>
            <person name="Singh R.P."/>
            <person name="Manchanda G."/>
            <person name="Maurya I.K."/>
            <person name="Joshi N.K."/>
            <person name="Srivastava A.K."/>
        </authorList>
    </citation>
    <scope>NUCLEOTIDE SEQUENCE [LARGE SCALE GENOMIC DNA]</scope>
    <source>
        <strain evidence="2 3">YS-16</strain>
    </source>
</reference>
<organism evidence="2 3">
    <name type="scientific">Chitinophaga pinensis</name>
    <dbReference type="NCBI Taxonomy" id="79329"/>
    <lineage>
        <taxon>Bacteria</taxon>
        <taxon>Pseudomonadati</taxon>
        <taxon>Bacteroidota</taxon>
        <taxon>Chitinophagia</taxon>
        <taxon>Chitinophagales</taxon>
        <taxon>Chitinophagaceae</taxon>
        <taxon>Chitinophaga</taxon>
    </lineage>
</organism>